<dbReference type="Pfam" id="PF01504">
    <property type="entry name" value="PIP5K"/>
    <property type="match status" value="1"/>
</dbReference>
<protein>
    <recommendedName>
        <fullName evidence="6">PIPK domain-containing protein</fullName>
    </recommendedName>
</protein>
<evidence type="ECO:0000256" key="3">
    <source>
        <dbReference type="ARBA" id="ARBA00022840"/>
    </source>
</evidence>
<reference evidence="7 8" key="1">
    <citation type="journal article" date="2013" name="BMC Genomics">
        <title>The miniature genome of a carnivorous plant Genlisea aurea contains a low number of genes and short non-coding sequences.</title>
        <authorList>
            <person name="Leushkin E.V."/>
            <person name="Sutormin R.A."/>
            <person name="Nabieva E.R."/>
            <person name="Penin A.A."/>
            <person name="Kondrashov A.S."/>
            <person name="Logacheva M.D."/>
        </authorList>
    </citation>
    <scope>NUCLEOTIDE SEQUENCE [LARGE SCALE GENOMIC DNA]</scope>
</reference>
<dbReference type="SUPFAM" id="SSF56104">
    <property type="entry name" value="SAICAR synthase-like"/>
    <property type="match status" value="1"/>
</dbReference>
<dbReference type="GO" id="GO:0000285">
    <property type="term" value="F:1-phosphatidylinositol-3-phosphate 5-kinase activity"/>
    <property type="evidence" value="ECO:0007669"/>
    <property type="project" value="InterPro"/>
</dbReference>
<dbReference type="PROSITE" id="PS51455">
    <property type="entry name" value="PIPK"/>
    <property type="match status" value="1"/>
</dbReference>
<name>S8EDN3_9LAMI</name>
<dbReference type="SMART" id="SM00330">
    <property type="entry name" value="PIPKc"/>
    <property type="match status" value="1"/>
</dbReference>
<feature type="region of interest" description="Disordered" evidence="5">
    <location>
        <begin position="145"/>
        <end position="192"/>
    </location>
</feature>
<feature type="non-terminal residue" evidence="7">
    <location>
        <position position="1"/>
    </location>
</feature>
<evidence type="ECO:0000256" key="4">
    <source>
        <dbReference type="PROSITE-ProRule" id="PRU00781"/>
    </source>
</evidence>
<dbReference type="InterPro" id="IPR027484">
    <property type="entry name" value="PInositol-4-P-5-kinase_N"/>
</dbReference>
<evidence type="ECO:0000256" key="2">
    <source>
        <dbReference type="ARBA" id="ARBA00022777"/>
    </source>
</evidence>
<dbReference type="InterPro" id="IPR002498">
    <property type="entry name" value="PInositol-4-P-4/5-kinase_core"/>
</dbReference>
<evidence type="ECO:0000313" key="8">
    <source>
        <dbReference type="Proteomes" id="UP000015453"/>
    </source>
</evidence>
<evidence type="ECO:0000256" key="1">
    <source>
        <dbReference type="ARBA" id="ARBA00022741"/>
    </source>
</evidence>
<dbReference type="GO" id="GO:0046854">
    <property type="term" value="P:phosphatidylinositol phosphate biosynthetic process"/>
    <property type="evidence" value="ECO:0007669"/>
    <property type="project" value="TreeGrafter"/>
</dbReference>
<evidence type="ECO:0000256" key="5">
    <source>
        <dbReference type="SAM" id="MobiDB-lite"/>
    </source>
</evidence>
<feature type="compositionally biased region" description="Polar residues" evidence="5">
    <location>
        <begin position="145"/>
        <end position="174"/>
    </location>
</feature>
<dbReference type="GO" id="GO:0005524">
    <property type="term" value="F:ATP binding"/>
    <property type="evidence" value="ECO:0007669"/>
    <property type="project" value="UniProtKB-UniRule"/>
</dbReference>
<accession>S8EDN3</accession>
<organism evidence="7 8">
    <name type="scientific">Genlisea aurea</name>
    <dbReference type="NCBI Taxonomy" id="192259"/>
    <lineage>
        <taxon>Eukaryota</taxon>
        <taxon>Viridiplantae</taxon>
        <taxon>Streptophyta</taxon>
        <taxon>Embryophyta</taxon>
        <taxon>Tracheophyta</taxon>
        <taxon>Spermatophyta</taxon>
        <taxon>Magnoliopsida</taxon>
        <taxon>eudicotyledons</taxon>
        <taxon>Gunneridae</taxon>
        <taxon>Pentapetalae</taxon>
        <taxon>asterids</taxon>
        <taxon>lamiids</taxon>
        <taxon>Lamiales</taxon>
        <taxon>Lentibulariaceae</taxon>
        <taxon>Genlisea</taxon>
    </lineage>
</organism>
<feature type="non-terminal residue" evidence="7">
    <location>
        <position position="726"/>
    </location>
</feature>
<keyword evidence="8" id="KW-1185">Reference proteome</keyword>
<keyword evidence="3 4" id="KW-0067">ATP-binding</keyword>
<proteinExistence type="predicted"/>
<feature type="domain" description="PIPK" evidence="6">
    <location>
        <begin position="375"/>
        <end position="696"/>
    </location>
</feature>
<dbReference type="AlphaFoldDB" id="S8EDN3"/>
<dbReference type="PANTHER" id="PTHR45748:SF14">
    <property type="entry name" value="1-PHOSPHATIDYLINOSITOL-3-PHOSPHATE 5-KINASE FAB1C-RELATED"/>
    <property type="match status" value="1"/>
</dbReference>
<sequence length="726" mass="81750">FGKMVACFRYAAIDVYSVYLPPSKLEFNYGSQDWVEKQFDEVAARAELLFSEVLNALRILAEKKSSLNSIKVFEARRYLTELEEMLQKEKSEFEETLKKISEKETIEGKSGIDILELNRLHRDLVFKSYIWDYCLKGVDSLNNESLPDESQVNSSESVQKNTALSEEPPENSNSIDEDANSGKRTDLPLSNASLPETLDEAWTRHNSLVTETIEKHYVPESVETDSVSTTGMSEKFDKESQQSDLAFSDKTFLPLFSKSSNDTEYRGKYSIASFMESFASLSVNGNAPNFDSIIHCDPVYFSSFWDPELQGGARLLLSTGVNGTVIPVYDDEPTSLISYALVSPDYHTQASSDELPGAKGAADSEAASDVGNFHLSRSFLDLIQESYRTHGSADDYHLPSSSSFSSLSLDQVALAKALHVRVSFSDDGPLGKAKYTVTCYYARHFEALRRECCPSEIEYVRSLSRCRKWGAQGGKSKVFFAKTLDDRFIVKQVTKTELESFLKFGPEYFKYLSESIDEGSPTCLAKILGIYQVASKHVKGGKESKMDLLVIENLFFRRNMTRLYDLKGSTRSRYNSDSSGNNRVLLDENLLEAMPTSPIFMANKAKRIMERAVWNDTSFLASVDVMDYSLLVGVDEERHELVVGIIDFLRQYTWDKHLETWVKASGFLGGPKNVSPTVISPKQYKKRFRKAMNAYFLVVPDQWLFGDGAATATAVPNRPQMEFSED</sequence>
<dbReference type="Gene3D" id="3.30.810.10">
    <property type="entry name" value="2-Layer Sandwich"/>
    <property type="match status" value="1"/>
</dbReference>
<dbReference type="PANTHER" id="PTHR45748">
    <property type="entry name" value="1-PHOSPHATIDYLINOSITOL 3-PHOSPHATE 5-KINASE-RELATED"/>
    <property type="match status" value="1"/>
</dbReference>
<dbReference type="Proteomes" id="UP000015453">
    <property type="component" value="Unassembled WGS sequence"/>
</dbReference>
<dbReference type="GO" id="GO:0010008">
    <property type="term" value="C:endosome membrane"/>
    <property type="evidence" value="ECO:0007669"/>
    <property type="project" value="TreeGrafter"/>
</dbReference>
<dbReference type="OrthoDB" id="158357at2759"/>
<dbReference type="Gene3D" id="3.30.800.10">
    <property type="entry name" value="Phosphatidylinositol Phosphate Kinase II Beta"/>
    <property type="match status" value="1"/>
</dbReference>
<gene>
    <name evidence="7" type="ORF">M569_04087</name>
</gene>
<dbReference type="EMBL" id="AUSU01001590">
    <property type="protein sequence ID" value="EPS70672.1"/>
    <property type="molecule type" value="Genomic_DNA"/>
</dbReference>
<evidence type="ECO:0000313" key="7">
    <source>
        <dbReference type="EMBL" id="EPS70672.1"/>
    </source>
</evidence>
<evidence type="ECO:0000259" key="6">
    <source>
        <dbReference type="PROSITE" id="PS51455"/>
    </source>
</evidence>
<keyword evidence="4" id="KW-0808">Transferase</keyword>
<dbReference type="CDD" id="cd17300">
    <property type="entry name" value="PIPKc_PIKfyve"/>
    <property type="match status" value="1"/>
</dbReference>
<dbReference type="InterPro" id="IPR027483">
    <property type="entry name" value="PInositol-4-P-4/5-kinase_C_sf"/>
</dbReference>
<dbReference type="FunFam" id="3.30.810.10:FF:000001">
    <property type="entry name" value="1-phosphatidylinositol 3-phosphate 5-kinase FAB1"/>
    <property type="match status" value="1"/>
</dbReference>
<dbReference type="InterPro" id="IPR044769">
    <property type="entry name" value="PIKfyve_PIPKc"/>
</dbReference>
<keyword evidence="1 4" id="KW-0547">Nucleotide-binding</keyword>
<dbReference type="FunFam" id="3.30.800.10:FF:000006">
    <property type="entry name" value="1-phosphatidylinositol-3-phosphate 5-kinase FAB1B"/>
    <property type="match status" value="1"/>
</dbReference>
<keyword evidence="2 4" id="KW-0418">Kinase</keyword>
<comment type="caution">
    <text evidence="7">The sequence shown here is derived from an EMBL/GenBank/DDBJ whole genome shotgun (WGS) entry which is preliminary data.</text>
</comment>